<sequence>MTLSLYAYSAATWLLEPLSGHILKKRIKAGKERASRLPERFGRTDIVRPTGKLIWMHGASVGETAMLLSILKYLKSSHPDLTALITSQTLTSADMIAAKAGPNIIHQMAPIDGPRAVSRFLEHWKPNAAILAEGEIWPNLILAAYEKQIPLNLINARMTVKSLTSWNKRRSAARKLFNSFDFIGAADTPTAKGIANLLGRAPNTVGNLKRAVDAPTCDPQELAKWQESLDGRDCFLAASTHEGEEDLAIAAFKQIQQTSPNALLILAPRHPERANAIGRLLDAEGLKYQQRSNDTQIGCAAPILLADTIGEMGLWMTLCKAVYLGGAHQSGIGGHNPIEPLKLRKPTFTGPHSFNFSDLMKALEPCNAISVGQSANELGQFWLQHTMQIEKNNAATAASSATPNWECVDAVFSAVDEPLTLTLNAIRAQLEE</sequence>
<dbReference type="Gene3D" id="3.40.50.11720">
    <property type="entry name" value="3-Deoxy-D-manno-octulosonic-acid transferase, N-terminal domain"/>
    <property type="match status" value="1"/>
</dbReference>
<evidence type="ECO:0000256" key="7">
    <source>
        <dbReference type="ARBA" id="ARBA00049183"/>
    </source>
</evidence>
<evidence type="ECO:0000313" key="11">
    <source>
        <dbReference type="Proteomes" id="UP001596492"/>
    </source>
</evidence>
<dbReference type="PANTHER" id="PTHR42755:SF1">
    <property type="entry name" value="3-DEOXY-D-MANNO-OCTULOSONIC ACID TRANSFERASE, MITOCHONDRIAL-RELATED"/>
    <property type="match status" value="1"/>
</dbReference>
<evidence type="ECO:0000256" key="1">
    <source>
        <dbReference type="ARBA" id="ARBA00003394"/>
    </source>
</evidence>
<evidence type="ECO:0000259" key="9">
    <source>
        <dbReference type="Pfam" id="PF04413"/>
    </source>
</evidence>
<gene>
    <name evidence="10" type="ORF">ACFQS8_05655</name>
</gene>
<dbReference type="Proteomes" id="UP001596492">
    <property type="component" value="Unassembled WGS sequence"/>
</dbReference>
<comment type="pathway">
    <text evidence="2 8">Bacterial outer membrane biogenesis; LPS core biosynthesis.</text>
</comment>
<comment type="similarity">
    <text evidence="8">Belongs to the glycosyltransferase group 1 family.</text>
</comment>
<evidence type="ECO:0000256" key="5">
    <source>
        <dbReference type="ARBA" id="ARBA00022679"/>
    </source>
</evidence>
<evidence type="ECO:0000256" key="2">
    <source>
        <dbReference type="ARBA" id="ARBA00004713"/>
    </source>
</evidence>
<keyword evidence="8" id="KW-0448">Lipopolysaccharide biosynthesis</keyword>
<dbReference type="InterPro" id="IPR007507">
    <property type="entry name" value="Glycos_transf_N"/>
</dbReference>
<comment type="catalytic activity">
    <reaction evidence="7 8">
        <text>lipid IVA (E. coli) + CMP-3-deoxy-beta-D-manno-octulosonate = alpha-Kdo-(2-&gt;6)-lipid IVA (E. coli) + CMP + H(+)</text>
        <dbReference type="Rhea" id="RHEA:28066"/>
        <dbReference type="ChEBI" id="CHEBI:15378"/>
        <dbReference type="ChEBI" id="CHEBI:58603"/>
        <dbReference type="ChEBI" id="CHEBI:60364"/>
        <dbReference type="ChEBI" id="CHEBI:60377"/>
        <dbReference type="ChEBI" id="CHEBI:85987"/>
        <dbReference type="EC" id="2.4.99.12"/>
    </reaction>
</comment>
<dbReference type="Gene3D" id="3.40.50.2000">
    <property type="entry name" value="Glycogen Phosphorylase B"/>
    <property type="match status" value="1"/>
</dbReference>
<dbReference type="PANTHER" id="PTHR42755">
    <property type="entry name" value="3-DEOXY-MANNO-OCTULOSONATE CYTIDYLYLTRANSFERASE"/>
    <property type="match status" value="1"/>
</dbReference>
<keyword evidence="8" id="KW-1003">Cell membrane</keyword>
<accession>A0ABW2IJS4</accession>
<dbReference type="InterPro" id="IPR039901">
    <property type="entry name" value="Kdotransferase"/>
</dbReference>
<evidence type="ECO:0000313" key="10">
    <source>
        <dbReference type="EMBL" id="MFC7291092.1"/>
    </source>
</evidence>
<comment type="subcellular location">
    <subcellularLocation>
        <location evidence="8">Cell membrane</location>
    </subcellularLocation>
</comment>
<keyword evidence="8" id="KW-0472">Membrane</keyword>
<reference evidence="11" key="1">
    <citation type="journal article" date="2019" name="Int. J. Syst. Evol. Microbiol.">
        <title>The Global Catalogue of Microorganisms (GCM) 10K type strain sequencing project: providing services to taxonomists for standard genome sequencing and annotation.</title>
        <authorList>
            <consortium name="The Broad Institute Genomics Platform"/>
            <consortium name="The Broad Institute Genome Sequencing Center for Infectious Disease"/>
            <person name="Wu L."/>
            <person name="Ma J."/>
        </authorList>
    </citation>
    <scope>NUCLEOTIDE SEQUENCE [LARGE SCALE GENOMIC DNA]</scope>
    <source>
        <strain evidence="11">CCUG 51308</strain>
    </source>
</reference>
<comment type="function">
    <text evidence="1 8">Involved in lipopolysaccharide (LPS) biosynthesis. Catalyzes the transfer of 3-deoxy-D-manno-octulosonate (Kdo) residue(s) from CMP-Kdo to lipid IV(A), the tetraacyldisaccharide-1,4'-bisphosphate precursor of lipid A.</text>
</comment>
<evidence type="ECO:0000256" key="8">
    <source>
        <dbReference type="RuleBase" id="RU365103"/>
    </source>
</evidence>
<dbReference type="InterPro" id="IPR038107">
    <property type="entry name" value="Glycos_transf_N_sf"/>
</dbReference>
<evidence type="ECO:0000256" key="3">
    <source>
        <dbReference type="ARBA" id="ARBA00012621"/>
    </source>
</evidence>
<evidence type="ECO:0000256" key="4">
    <source>
        <dbReference type="ARBA" id="ARBA00019077"/>
    </source>
</evidence>
<comment type="caution">
    <text evidence="10">The sequence shown here is derived from an EMBL/GenBank/DDBJ whole genome shotgun (WGS) entry which is preliminary data.</text>
</comment>
<keyword evidence="5 8" id="KW-0808">Transferase</keyword>
<dbReference type="RefSeq" id="WP_382166287.1">
    <property type="nucleotide sequence ID" value="NZ_JBHTBR010000002.1"/>
</dbReference>
<dbReference type="GO" id="GO:0016740">
    <property type="term" value="F:transferase activity"/>
    <property type="evidence" value="ECO:0007669"/>
    <property type="project" value="UniProtKB-KW"/>
</dbReference>
<organism evidence="10 11">
    <name type="scientific">Hirschia litorea</name>
    <dbReference type="NCBI Taxonomy" id="1199156"/>
    <lineage>
        <taxon>Bacteria</taxon>
        <taxon>Pseudomonadati</taxon>
        <taxon>Pseudomonadota</taxon>
        <taxon>Alphaproteobacteria</taxon>
        <taxon>Hyphomonadales</taxon>
        <taxon>Hyphomonadaceae</taxon>
        <taxon>Hirschia</taxon>
    </lineage>
</organism>
<keyword evidence="11" id="KW-1185">Reference proteome</keyword>
<evidence type="ECO:0000256" key="6">
    <source>
        <dbReference type="ARBA" id="ARBA00031445"/>
    </source>
</evidence>
<dbReference type="EMBL" id="JBHTBR010000002">
    <property type="protein sequence ID" value="MFC7291092.1"/>
    <property type="molecule type" value="Genomic_DNA"/>
</dbReference>
<protein>
    <recommendedName>
        <fullName evidence="4 8">3-deoxy-D-manno-octulosonic acid transferase</fullName>
        <shortName evidence="8">Kdo transferase</shortName>
        <ecNumber evidence="3 8">2.4.99.12</ecNumber>
    </recommendedName>
    <alternativeName>
        <fullName evidence="6 8">Lipid IV(A) 3-deoxy-D-manno-octulosonic acid transferase</fullName>
    </alternativeName>
</protein>
<name>A0ABW2IJS4_9PROT</name>
<dbReference type="EC" id="2.4.99.12" evidence="3 8"/>
<dbReference type="Pfam" id="PF04413">
    <property type="entry name" value="Glycos_transf_N"/>
    <property type="match status" value="1"/>
</dbReference>
<proteinExistence type="inferred from homology"/>
<feature type="domain" description="3-deoxy-D-manno-octulosonic-acid transferase N-terminal" evidence="9">
    <location>
        <begin position="36"/>
        <end position="210"/>
    </location>
</feature>